<dbReference type="SUPFAM" id="SSF53448">
    <property type="entry name" value="Nucleotide-diphospho-sugar transferases"/>
    <property type="match status" value="1"/>
</dbReference>
<dbReference type="PANTHER" id="PTHR43584:SF3">
    <property type="entry name" value="BIFUNCTIONAL PROTEIN GLMU"/>
    <property type="match status" value="1"/>
</dbReference>
<keyword evidence="6 17" id="KW-0479">Metal-binding</keyword>
<feature type="binding site" evidence="17">
    <location>
        <position position="336"/>
    </location>
    <ligand>
        <name>UDP-N-acetyl-alpha-D-glucosamine</name>
        <dbReference type="ChEBI" id="CHEBI:57705"/>
    </ligand>
</feature>
<evidence type="ECO:0000256" key="16">
    <source>
        <dbReference type="ARBA" id="ARBA00049628"/>
    </source>
</evidence>
<evidence type="ECO:0000256" key="8">
    <source>
        <dbReference type="ARBA" id="ARBA00022842"/>
    </source>
</evidence>
<feature type="region of interest" description="Pyrophosphorylase" evidence="17">
    <location>
        <begin position="1"/>
        <end position="231"/>
    </location>
</feature>
<feature type="binding site" evidence="17">
    <location>
        <position position="157"/>
    </location>
    <ligand>
        <name>UDP-N-acetyl-alpha-D-glucosamine</name>
        <dbReference type="ChEBI" id="CHEBI:57705"/>
    </ligand>
</feature>
<keyword evidence="8 17" id="KW-0460">Magnesium</keyword>
<comment type="function">
    <text evidence="16 17">Catalyzes the last two sequential reactions in the de novo biosynthetic pathway for UDP-N-acetylglucosamine (UDP-GlcNAc). The C-terminal domain catalyzes the transfer of acetyl group from acetyl coenzyme A to glucosamine-1-phosphate (GlcN-1-P) to produce N-acetylglucosamine-1-phosphate (GlcNAc-1-P), which is converted into UDP-GlcNAc by the transfer of uridine 5-monophosphate (from uridine 5-triphosphate), a reaction catalyzed by the N-terminal domain.</text>
</comment>
<name>A0ABT6PZN4_9PROT</name>
<feature type="binding site" evidence="17">
    <location>
        <begin position="16"/>
        <end position="19"/>
    </location>
    <ligand>
        <name>UDP-N-acetyl-alpha-D-glucosamine</name>
        <dbReference type="ChEBI" id="CHEBI:57705"/>
    </ligand>
</feature>
<reference evidence="20" key="1">
    <citation type="submission" date="2023-05" db="EMBL/GenBank/DDBJ databases">
        <title>Whole genome sequence of Commensalibacter sp.</title>
        <authorList>
            <person name="Charoenyingcharoen P."/>
            <person name="Yukphan P."/>
        </authorList>
    </citation>
    <scope>NUCLEOTIDE SEQUENCE</scope>
    <source>
        <strain evidence="20">TBRC 16381</strain>
    </source>
</reference>
<dbReference type="CDD" id="cd03353">
    <property type="entry name" value="LbH_GlmU_C"/>
    <property type="match status" value="1"/>
</dbReference>
<evidence type="ECO:0000256" key="5">
    <source>
        <dbReference type="ARBA" id="ARBA00022695"/>
    </source>
</evidence>
<comment type="pathway">
    <text evidence="17">Bacterial outer membrane biogenesis; LPS lipid A biosynthesis.</text>
</comment>
<dbReference type="InterPro" id="IPR005882">
    <property type="entry name" value="Bifunctional_GlmU"/>
</dbReference>
<feature type="binding site" evidence="17">
    <location>
        <position position="229"/>
    </location>
    <ligand>
        <name>UDP-N-acetyl-alpha-D-glucosamine</name>
        <dbReference type="ChEBI" id="CHEBI:57705"/>
    </ligand>
</feature>
<keyword evidence="3 17" id="KW-0963">Cytoplasm</keyword>
<evidence type="ECO:0000256" key="10">
    <source>
        <dbReference type="ARBA" id="ARBA00022984"/>
    </source>
</evidence>
<feature type="binding site" evidence="17">
    <location>
        <position position="365"/>
    </location>
    <ligand>
        <name>acetyl-CoA</name>
        <dbReference type="ChEBI" id="CHEBI:57288"/>
    </ligand>
</feature>
<feature type="binding site" evidence="17">
    <location>
        <position position="143"/>
    </location>
    <ligand>
        <name>UDP-N-acetyl-alpha-D-glucosamine</name>
        <dbReference type="ChEBI" id="CHEBI:57705"/>
    </ligand>
</feature>
<evidence type="ECO:0000256" key="13">
    <source>
        <dbReference type="ARBA" id="ARBA00023316"/>
    </source>
</evidence>
<evidence type="ECO:0000256" key="9">
    <source>
        <dbReference type="ARBA" id="ARBA00022960"/>
    </source>
</evidence>
<feature type="binding site" evidence="17">
    <location>
        <begin position="83"/>
        <end position="84"/>
    </location>
    <ligand>
        <name>UDP-N-acetyl-alpha-D-glucosamine</name>
        <dbReference type="ChEBI" id="CHEBI:57705"/>
    </ligand>
</feature>
<dbReference type="InterPro" id="IPR038009">
    <property type="entry name" value="GlmU_C_LbH"/>
</dbReference>
<comment type="subcellular location">
    <subcellularLocation>
        <location evidence="17">Cytoplasm</location>
    </subcellularLocation>
</comment>
<feature type="binding site" evidence="17">
    <location>
        <position position="408"/>
    </location>
    <ligand>
        <name>acetyl-CoA</name>
        <dbReference type="ChEBI" id="CHEBI:57288"/>
    </ligand>
</feature>
<feature type="binding site" evidence="17">
    <location>
        <position position="30"/>
    </location>
    <ligand>
        <name>UDP-N-acetyl-alpha-D-glucosamine</name>
        <dbReference type="ChEBI" id="CHEBI:57705"/>
    </ligand>
</feature>
<feature type="domain" description="Mannose-1-phosphate guanyltransferase C-terminal" evidence="19">
    <location>
        <begin position="302"/>
        <end position="386"/>
    </location>
</feature>
<dbReference type="CDD" id="cd02540">
    <property type="entry name" value="GT2_GlmU_N_bac"/>
    <property type="match status" value="1"/>
</dbReference>
<dbReference type="EMBL" id="JASBAO010000001">
    <property type="protein sequence ID" value="MDI2090321.1"/>
    <property type="molecule type" value="Genomic_DNA"/>
</dbReference>
<evidence type="ECO:0000256" key="6">
    <source>
        <dbReference type="ARBA" id="ARBA00022723"/>
    </source>
</evidence>
<dbReference type="Gene3D" id="3.90.550.10">
    <property type="entry name" value="Spore Coat Polysaccharide Biosynthesis Protein SpsA, Chain A"/>
    <property type="match status" value="1"/>
</dbReference>
<comment type="caution">
    <text evidence="17">Lacks conserved residue(s) required for the propagation of feature annotation.</text>
</comment>
<evidence type="ECO:0000256" key="4">
    <source>
        <dbReference type="ARBA" id="ARBA00022679"/>
    </source>
</evidence>
<comment type="pathway">
    <text evidence="17">Nucleotide-sugar biosynthesis; UDP-N-acetyl-alpha-D-glucosamine biosynthesis; UDP-N-acetyl-alpha-D-glucosamine from N-acetyl-alpha-D-glucosamine 1-phosphate: step 1/1.</text>
</comment>
<evidence type="ECO:0000256" key="12">
    <source>
        <dbReference type="ARBA" id="ARBA00023315"/>
    </source>
</evidence>
<dbReference type="InterPro" id="IPR025877">
    <property type="entry name" value="MobA-like_NTP_Trfase"/>
</dbReference>
<keyword evidence="7 17" id="KW-0677">Repeat</keyword>
<comment type="caution">
    <text evidence="20">The sequence shown here is derived from an EMBL/GenBank/DDBJ whole genome shotgun (WGS) entry which is preliminary data.</text>
</comment>
<feature type="binding site" evidence="17">
    <location>
        <position position="362"/>
    </location>
    <ligand>
        <name>UDP-N-acetyl-alpha-D-glucosamine</name>
        <dbReference type="ChEBI" id="CHEBI:57705"/>
    </ligand>
</feature>
<dbReference type="PROSITE" id="PS00101">
    <property type="entry name" value="HEXAPEP_TRANSFERASES"/>
    <property type="match status" value="1"/>
</dbReference>
<dbReference type="RefSeq" id="WP_281447468.1">
    <property type="nucleotide sequence ID" value="NZ_JASBAO010000001.1"/>
</dbReference>
<feature type="binding site" evidence="17">
    <location>
        <position position="106"/>
    </location>
    <ligand>
        <name>Mg(2+)</name>
        <dbReference type="ChEBI" id="CHEBI:18420"/>
    </ligand>
</feature>
<dbReference type="EC" id="2.3.1.157" evidence="17"/>
<accession>A0ABT6PZN4</accession>
<evidence type="ECO:0000259" key="19">
    <source>
        <dbReference type="Pfam" id="PF25087"/>
    </source>
</evidence>
<feature type="region of interest" description="Linker" evidence="17">
    <location>
        <begin position="232"/>
        <end position="252"/>
    </location>
</feature>
<feature type="active site" description="Proton acceptor" evidence="17">
    <location>
        <position position="348"/>
    </location>
</feature>
<comment type="pathway">
    <text evidence="17">Nucleotide-sugar biosynthesis; UDP-N-acetyl-alpha-D-glucosamine biosynthesis; N-acetyl-alpha-D-glucosamine 1-phosphate from alpha-D-glucosamine 6-phosphate (route II): step 2/2.</text>
</comment>
<evidence type="ECO:0000256" key="3">
    <source>
        <dbReference type="ARBA" id="ARBA00022490"/>
    </source>
</evidence>
<feature type="binding site" evidence="17">
    <location>
        <position position="351"/>
    </location>
    <ligand>
        <name>UDP-N-acetyl-alpha-D-glucosamine</name>
        <dbReference type="ChEBI" id="CHEBI:57705"/>
    </ligand>
</feature>
<keyword evidence="13 17" id="KW-0961">Cell wall biogenesis/degradation</keyword>
<keyword evidence="12 17" id="KW-0012">Acyltransferase</keyword>
<dbReference type="InterPro" id="IPR050065">
    <property type="entry name" value="GlmU-like"/>
</dbReference>
<dbReference type="InterPro" id="IPR011004">
    <property type="entry name" value="Trimer_LpxA-like_sf"/>
</dbReference>
<feature type="domain" description="MobA-like NTP transferase" evidence="18">
    <location>
        <begin position="13"/>
        <end position="132"/>
    </location>
</feature>
<dbReference type="Pfam" id="PF25087">
    <property type="entry name" value="GMPPB_C"/>
    <property type="match status" value="1"/>
</dbReference>
<dbReference type="PANTHER" id="PTHR43584">
    <property type="entry name" value="NUCLEOTIDYL TRANSFERASE"/>
    <property type="match status" value="1"/>
</dbReference>
<comment type="catalytic activity">
    <reaction evidence="14 17">
        <text>alpha-D-glucosamine 1-phosphate + acetyl-CoA = N-acetyl-alpha-D-glucosamine 1-phosphate + CoA + H(+)</text>
        <dbReference type="Rhea" id="RHEA:13725"/>
        <dbReference type="ChEBI" id="CHEBI:15378"/>
        <dbReference type="ChEBI" id="CHEBI:57287"/>
        <dbReference type="ChEBI" id="CHEBI:57288"/>
        <dbReference type="ChEBI" id="CHEBI:57776"/>
        <dbReference type="ChEBI" id="CHEBI:58516"/>
        <dbReference type="EC" id="2.3.1.157"/>
    </reaction>
</comment>
<keyword evidence="10 17" id="KW-0573">Peptidoglycan synthesis</keyword>
<keyword evidence="5 17" id="KW-0548">Nucleotidyltransferase</keyword>
<dbReference type="Gene3D" id="2.160.10.10">
    <property type="entry name" value="Hexapeptide repeat proteins"/>
    <property type="match status" value="1"/>
</dbReference>
<evidence type="ECO:0000256" key="14">
    <source>
        <dbReference type="ARBA" id="ARBA00048247"/>
    </source>
</evidence>
<feature type="binding site" evidence="17">
    <location>
        <begin position="371"/>
        <end position="372"/>
    </location>
    <ligand>
        <name>acetyl-CoA</name>
        <dbReference type="ChEBI" id="CHEBI:57288"/>
    </ligand>
</feature>
<feature type="region of interest" description="N-acetyltransferase" evidence="17">
    <location>
        <begin position="253"/>
        <end position="441"/>
    </location>
</feature>
<feature type="binding site" evidence="17">
    <location>
        <position position="78"/>
    </location>
    <ligand>
        <name>UDP-N-acetyl-alpha-D-glucosamine</name>
        <dbReference type="ChEBI" id="CHEBI:57705"/>
    </ligand>
</feature>
<evidence type="ECO:0000313" key="21">
    <source>
        <dbReference type="Proteomes" id="UP001431634"/>
    </source>
</evidence>
<evidence type="ECO:0000256" key="2">
    <source>
        <dbReference type="ARBA" id="ARBA00007947"/>
    </source>
</evidence>
<dbReference type="InterPro" id="IPR056729">
    <property type="entry name" value="GMPPB_C"/>
</dbReference>
<evidence type="ECO:0000256" key="1">
    <source>
        <dbReference type="ARBA" id="ARBA00007707"/>
    </source>
</evidence>
<dbReference type="HAMAP" id="MF_01631">
    <property type="entry name" value="GlmU"/>
    <property type="match status" value="1"/>
</dbReference>
<comment type="subunit">
    <text evidence="17">Homotrimer.</text>
</comment>
<evidence type="ECO:0000256" key="17">
    <source>
        <dbReference type="HAMAP-Rule" id="MF_01631"/>
    </source>
</evidence>
<keyword evidence="21" id="KW-1185">Reference proteome</keyword>
<keyword evidence="9 17" id="KW-0133">Cell shape</keyword>
<evidence type="ECO:0000313" key="20">
    <source>
        <dbReference type="EMBL" id="MDI2090321.1"/>
    </source>
</evidence>
<dbReference type="NCBIfam" id="NF010933">
    <property type="entry name" value="PRK14353.1"/>
    <property type="match status" value="1"/>
</dbReference>
<evidence type="ECO:0000256" key="11">
    <source>
        <dbReference type="ARBA" id="ARBA00023268"/>
    </source>
</evidence>
<feature type="binding site" evidence="17">
    <location>
        <position position="425"/>
    </location>
    <ligand>
        <name>acetyl-CoA</name>
        <dbReference type="ChEBI" id="CHEBI:57288"/>
    </ligand>
</feature>
<dbReference type="Proteomes" id="UP001431634">
    <property type="component" value="Unassembled WGS sequence"/>
</dbReference>
<comment type="similarity">
    <text evidence="2 17">In the N-terminal section; belongs to the N-acetylglucosamine-1-phosphate uridyltransferase family.</text>
</comment>
<feature type="binding site" evidence="17">
    <location>
        <position position="390"/>
    </location>
    <ligand>
        <name>acetyl-CoA</name>
        <dbReference type="ChEBI" id="CHEBI:57288"/>
    </ligand>
</feature>
<feature type="binding site" evidence="17">
    <location>
        <position position="229"/>
    </location>
    <ligand>
        <name>Mg(2+)</name>
        <dbReference type="ChEBI" id="CHEBI:18420"/>
    </ligand>
</feature>
<dbReference type="InterPro" id="IPR029044">
    <property type="entry name" value="Nucleotide-diphossugar_trans"/>
</dbReference>
<comment type="catalytic activity">
    <reaction evidence="15 17">
        <text>N-acetyl-alpha-D-glucosamine 1-phosphate + UTP + H(+) = UDP-N-acetyl-alpha-D-glucosamine + diphosphate</text>
        <dbReference type="Rhea" id="RHEA:13509"/>
        <dbReference type="ChEBI" id="CHEBI:15378"/>
        <dbReference type="ChEBI" id="CHEBI:33019"/>
        <dbReference type="ChEBI" id="CHEBI:46398"/>
        <dbReference type="ChEBI" id="CHEBI:57705"/>
        <dbReference type="ChEBI" id="CHEBI:57776"/>
        <dbReference type="EC" id="2.7.7.23"/>
    </reaction>
</comment>
<keyword evidence="4 17" id="KW-0808">Transferase</keyword>
<dbReference type="NCBIfam" id="TIGR01173">
    <property type="entry name" value="glmU"/>
    <property type="match status" value="1"/>
</dbReference>
<dbReference type="GO" id="GO:0003977">
    <property type="term" value="F:UDP-N-acetylglucosamine diphosphorylase activity"/>
    <property type="evidence" value="ECO:0007669"/>
    <property type="project" value="UniProtKB-EC"/>
</dbReference>
<comment type="similarity">
    <text evidence="1 17">In the C-terminal section; belongs to the transferase hexapeptide repeat family.</text>
</comment>
<comment type="cofactor">
    <cofactor evidence="17">
        <name>Mg(2+)</name>
        <dbReference type="ChEBI" id="CHEBI:18420"/>
    </cofactor>
    <text evidence="17">Binds 1 Mg(2+) ion per subunit.</text>
</comment>
<evidence type="ECO:0000256" key="7">
    <source>
        <dbReference type="ARBA" id="ARBA00022737"/>
    </source>
</evidence>
<gene>
    <name evidence="17 20" type="primary">glmU</name>
    <name evidence="20" type="ORF">QJV27_02800</name>
</gene>
<evidence type="ECO:0000259" key="18">
    <source>
        <dbReference type="Pfam" id="PF12804"/>
    </source>
</evidence>
<keyword evidence="11 17" id="KW-0511">Multifunctional enzyme</keyword>
<dbReference type="InterPro" id="IPR018357">
    <property type="entry name" value="Hexapep_transf_CS"/>
</dbReference>
<dbReference type="Pfam" id="PF12804">
    <property type="entry name" value="NTP_transf_3"/>
    <property type="match status" value="1"/>
</dbReference>
<organism evidence="20 21">
    <name type="scientific">Commensalibacter oyaizuii</name>
    <dbReference type="NCBI Taxonomy" id="3043873"/>
    <lineage>
        <taxon>Bacteria</taxon>
        <taxon>Pseudomonadati</taxon>
        <taxon>Pseudomonadota</taxon>
        <taxon>Alphaproteobacteria</taxon>
        <taxon>Acetobacterales</taxon>
        <taxon>Acetobacteraceae</taxon>
    </lineage>
</organism>
<feature type="binding site" evidence="17">
    <location>
        <position position="172"/>
    </location>
    <ligand>
        <name>UDP-N-acetyl-alpha-D-glucosamine</name>
        <dbReference type="ChEBI" id="CHEBI:57705"/>
    </ligand>
</feature>
<evidence type="ECO:0000256" key="15">
    <source>
        <dbReference type="ARBA" id="ARBA00048493"/>
    </source>
</evidence>
<dbReference type="EC" id="2.7.7.23" evidence="17"/>
<proteinExistence type="inferred from homology"/>
<feature type="binding site" evidence="17">
    <location>
        <position position="318"/>
    </location>
    <ligand>
        <name>UDP-N-acetyl-alpha-D-glucosamine</name>
        <dbReference type="ChEBI" id="CHEBI:57705"/>
    </ligand>
</feature>
<protein>
    <recommendedName>
        <fullName evidence="17">Bifunctional protein GlmU</fullName>
    </recommendedName>
    <domain>
        <recommendedName>
            <fullName evidence="17">UDP-N-acetylglucosamine pyrophosphorylase</fullName>
            <ecNumber evidence="17">2.7.7.23</ecNumber>
        </recommendedName>
        <alternativeName>
            <fullName evidence="17">N-acetylglucosamine-1-phosphate uridyltransferase</fullName>
        </alternativeName>
    </domain>
    <domain>
        <recommendedName>
            <fullName evidence="17">Glucosamine-1-phosphate N-acetyltransferase</fullName>
            <ecNumber evidence="17">2.3.1.157</ecNumber>
        </recommendedName>
    </domain>
</protein>
<dbReference type="SUPFAM" id="SSF51161">
    <property type="entry name" value="Trimeric LpxA-like enzymes"/>
    <property type="match status" value="1"/>
</dbReference>
<sequence>MNKSTNIFQNSVAVILAAGMGTRMKSKQPKAMHPLAGKPMLRYLLDTVETVFDRVVVVVGPDMDELAQLASPHQVVVQQDRLGTAHAAMQAEPYFGDGTVTFLYADNPLITTDTLQRLLNCKQQDDVDMVLMAMDCIDPKSYGRVIEKGGWVHRIVETADATEAEKQIKLCNAGVMCASALMFKKWLHQIDNHNSKNEYYLVDAVSIAVDEGKHIKALRASEAELSGINSKSELAIAENIVQQRLRKQAMDNGVTMIAPETVFLSADTILDADILIYPHVVFGPKVRVYSGVEIRSFSHLEGCIVYQNATIGPYARIRPAAVVGNEAHVGNFVELKATTLGEGAKVNHLTYLGDSVVGRKTNIGAGTITCNYDGVNKHKTIIGEEAFIGSDSILVAPVEIGNKSLIAAGSVITENVPDNALAFGRARQVNKPEAAQIGRKK</sequence>